<evidence type="ECO:0000313" key="3">
    <source>
        <dbReference type="Proteomes" id="UP001154255"/>
    </source>
</evidence>
<proteinExistence type="predicted"/>
<dbReference type="Pfam" id="PF02924">
    <property type="entry name" value="HDPD"/>
    <property type="match status" value="1"/>
</dbReference>
<gene>
    <name evidence="2" type="ORF">R53529_LOCUS2034</name>
    <name evidence="1" type="ORF">R53530_LOCUS1978</name>
</gene>
<accession>A0A9W4TQI7</accession>
<comment type="caution">
    <text evidence="1">The sequence shown here is derived from an EMBL/GenBank/DDBJ whole genome shotgun (WGS) entry which is preliminary data.</text>
</comment>
<evidence type="ECO:0000313" key="2">
    <source>
        <dbReference type="EMBL" id="CAI3956613.1"/>
    </source>
</evidence>
<keyword evidence="4" id="KW-1185">Reference proteome</keyword>
<evidence type="ECO:0000313" key="1">
    <source>
        <dbReference type="EMBL" id="CAI3953579.1"/>
    </source>
</evidence>
<reference evidence="1" key="1">
    <citation type="submission" date="2022-10" db="EMBL/GenBank/DDBJ databases">
        <authorList>
            <person name="Botero Cardona J."/>
        </authorList>
    </citation>
    <scope>NUCLEOTIDE SEQUENCE</scope>
    <source>
        <strain evidence="1">LMG 31819</strain>
        <strain evidence="2">R-53529</strain>
    </source>
</reference>
<sequence length="132" mass="14006">MGGTAQIVGNIDVSYRQDNLIAGDMQLVTQSIILKGNQGVLQRGTILGKDATGLYVIAKATAKDSSPTSLVVLADTHDTSLGDVSGAGAYFTGEFNASRIIMDESWTLDQLRDAARPLTIFFKDVVNADNPT</sequence>
<evidence type="ECO:0000313" key="4">
    <source>
        <dbReference type="Proteomes" id="UP001154259"/>
    </source>
</evidence>
<dbReference type="Gene3D" id="2.40.300.10">
    <property type="entry name" value="Head decoration protein D"/>
    <property type="match status" value="1"/>
</dbReference>
<dbReference type="EMBL" id="CAMXCS010000007">
    <property type="protein sequence ID" value="CAI3956613.1"/>
    <property type="molecule type" value="Genomic_DNA"/>
</dbReference>
<organism evidence="1 3">
    <name type="scientific">Commensalibacter communis</name>
    <dbReference type="NCBI Taxonomy" id="2972786"/>
    <lineage>
        <taxon>Bacteria</taxon>
        <taxon>Pseudomonadati</taxon>
        <taxon>Pseudomonadota</taxon>
        <taxon>Alphaproteobacteria</taxon>
        <taxon>Acetobacterales</taxon>
        <taxon>Acetobacteraceae</taxon>
    </lineage>
</organism>
<dbReference type="EMBL" id="CAMXCM010000007">
    <property type="protein sequence ID" value="CAI3953579.1"/>
    <property type="molecule type" value="Genomic_DNA"/>
</dbReference>
<protein>
    <recommendedName>
        <fullName evidence="5">Bacteriophage lambda head decoration protein D</fullName>
    </recommendedName>
</protein>
<dbReference type="Proteomes" id="UP001154255">
    <property type="component" value="Unassembled WGS sequence"/>
</dbReference>
<dbReference type="InterPro" id="IPR004195">
    <property type="entry name" value="Head_decoration_D"/>
</dbReference>
<dbReference type="AlphaFoldDB" id="A0A9W4TQI7"/>
<name>A0A9W4TQI7_9PROT</name>
<evidence type="ECO:0008006" key="5">
    <source>
        <dbReference type="Google" id="ProtNLM"/>
    </source>
</evidence>
<dbReference type="Proteomes" id="UP001154259">
    <property type="component" value="Unassembled WGS sequence"/>
</dbReference>